<dbReference type="InterPro" id="IPR029062">
    <property type="entry name" value="Class_I_gatase-like"/>
</dbReference>
<dbReference type="Proteomes" id="UP001428290">
    <property type="component" value="Unassembled WGS sequence"/>
</dbReference>
<organism evidence="2 3">
    <name type="scientific">Herpetosiphon gulosus</name>
    <dbReference type="NCBI Taxonomy" id="1973496"/>
    <lineage>
        <taxon>Bacteria</taxon>
        <taxon>Bacillati</taxon>
        <taxon>Chloroflexota</taxon>
        <taxon>Chloroflexia</taxon>
        <taxon>Herpetosiphonales</taxon>
        <taxon>Herpetosiphonaceae</taxon>
        <taxon>Herpetosiphon</taxon>
    </lineage>
</organism>
<dbReference type="RefSeq" id="WP_345721411.1">
    <property type="nucleotide sequence ID" value="NZ_BAABRU010000005.1"/>
</dbReference>
<protein>
    <recommendedName>
        <fullName evidence="4">DUF4350 domain-containing protein</fullName>
    </recommendedName>
</protein>
<accession>A0ABP9WXJ4</accession>
<evidence type="ECO:0000313" key="3">
    <source>
        <dbReference type="Proteomes" id="UP001428290"/>
    </source>
</evidence>
<sequence>MAQSAQWRGWFWLGLALVYLLWPSPSYAQNADSITITIDQVGFDAQGHVLNGGWYPIITTIENSGADLQAQVVVTTGFGQADLLQNVDLPGGSRKQVRLLMRANLNQTVVEIKVIDAQGKQLARNRSNVRVHDSQEVLVGVFGGPASSLAGASVPGRPTTVMPLDPAQLPSTDGELFNFGAIVLQDVQPTAEQAAALERWVATGGTLIVSGGPNSAELPKELAALLPASLSRSNSSAVLTTLNSRNTPAFAQINLRVNQLQPTADASIFGIGANNEALVASRKLGMGQILVSAFNPSDLPAEVNDRLVWPVLLQPQLYRDWNVTLSPWSIQIRGVDQNLPSVLGLMGILFGYILLIGPINYFILRRLDRREWAWFSIPLVVLGFVGIMYLAGGDLRTGNINVTTINIIDSQLGADQGRLSVNYGFNAGRRGAWNGSIDANLIAGNQPTQGFGDEGSGTIEQTNDGKTRLPNWQSNIGQMQTLAAIGPAAVPYNFEVQVAKANSWDGATITNRSERKVEYAILFNGEESIILPALEPRASITIDNSLDRVMQSSPYLNNNDQLTQALQLLWNAGNERTNYNGLPKNSLYTEPHITVLDTEVLNEIMVDGVAAPQKSSNIYNLYLDLEQR</sequence>
<evidence type="ECO:0000313" key="2">
    <source>
        <dbReference type="EMBL" id="GAA5527794.1"/>
    </source>
</evidence>
<name>A0ABP9WXJ4_9CHLR</name>
<keyword evidence="1" id="KW-1133">Transmembrane helix</keyword>
<keyword evidence="3" id="KW-1185">Reference proteome</keyword>
<comment type="caution">
    <text evidence="2">The sequence shown here is derived from an EMBL/GenBank/DDBJ whole genome shotgun (WGS) entry which is preliminary data.</text>
</comment>
<keyword evidence="1" id="KW-0812">Transmembrane</keyword>
<reference evidence="2 3" key="1">
    <citation type="submission" date="2024-02" db="EMBL/GenBank/DDBJ databases">
        <title>Herpetosiphon gulosus NBRC 112829.</title>
        <authorList>
            <person name="Ichikawa N."/>
            <person name="Katano-Makiyama Y."/>
            <person name="Hidaka K."/>
        </authorList>
    </citation>
    <scope>NUCLEOTIDE SEQUENCE [LARGE SCALE GENOMIC DNA]</scope>
    <source>
        <strain evidence="2 3">NBRC 112829</strain>
    </source>
</reference>
<dbReference type="Gene3D" id="3.40.50.880">
    <property type="match status" value="1"/>
</dbReference>
<proteinExistence type="predicted"/>
<feature type="transmembrane region" description="Helical" evidence="1">
    <location>
        <begin position="342"/>
        <end position="363"/>
    </location>
</feature>
<dbReference type="EMBL" id="BAABRU010000005">
    <property type="protein sequence ID" value="GAA5527794.1"/>
    <property type="molecule type" value="Genomic_DNA"/>
</dbReference>
<gene>
    <name evidence="2" type="ORF">Hgul01_01587</name>
</gene>
<feature type="transmembrane region" description="Helical" evidence="1">
    <location>
        <begin position="372"/>
        <end position="391"/>
    </location>
</feature>
<evidence type="ECO:0008006" key="4">
    <source>
        <dbReference type="Google" id="ProtNLM"/>
    </source>
</evidence>
<evidence type="ECO:0000256" key="1">
    <source>
        <dbReference type="SAM" id="Phobius"/>
    </source>
</evidence>
<keyword evidence="1" id="KW-0472">Membrane</keyword>
<dbReference type="SUPFAM" id="SSF52317">
    <property type="entry name" value="Class I glutamine amidotransferase-like"/>
    <property type="match status" value="1"/>
</dbReference>